<evidence type="ECO:0000313" key="3">
    <source>
        <dbReference type="Proteomes" id="UP000058857"/>
    </source>
</evidence>
<accession>A0A0S2IUS7</accession>
<dbReference type="PATRIC" id="fig|280505.15.peg.3020"/>
<keyword evidence="1" id="KW-0472">Membrane</keyword>
<proteinExistence type="predicted"/>
<reference evidence="2 3" key="1">
    <citation type="journal article" date="2015" name="PLoS Negl. Trop. Dis.">
        <title>Distribution of Plasmids in Distinct Leptospira Pathogenic Species.</title>
        <authorList>
            <person name="Wang Y."/>
            <person name="Zhuang X."/>
            <person name="Zhong Y."/>
            <person name="Zhang C."/>
            <person name="Zhang Y."/>
            <person name="Zeng L."/>
            <person name="Zhu Y."/>
            <person name="He P."/>
            <person name="Dong K."/>
            <person name="Pal U."/>
            <person name="Guo X."/>
            <person name="Qin J."/>
        </authorList>
    </citation>
    <scope>NUCLEOTIDE SEQUENCE [LARGE SCALE GENOMIC DNA]</scope>
    <source>
        <strain evidence="2 3">56604</strain>
    </source>
</reference>
<name>A0A0S2IUS7_LEPBO</name>
<keyword evidence="1" id="KW-1133">Transmembrane helix</keyword>
<sequence>MPLNSYSKFWSFFLKYTKVMGIIPICNLYVTPFTYLYLRPSTVYSQGV</sequence>
<evidence type="ECO:0000313" key="2">
    <source>
        <dbReference type="EMBL" id="ALO27301.1"/>
    </source>
</evidence>
<gene>
    <name evidence="2" type="ORF">LBBP_03096</name>
</gene>
<protein>
    <submittedName>
        <fullName evidence="2">Uncharacterized protein</fullName>
    </submittedName>
</protein>
<dbReference type="EMBL" id="CP012029">
    <property type="protein sequence ID" value="ALO27301.1"/>
    <property type="molecule type" value="Genomic_DNA"/>
</dbReference>
<dbReference type="AlphaFoldDB" id="A0A0S2IUS7"/>
<dbReference type="Proteomes" id="UP000058857">
    <property type="component" value="Chromosome 1"/>
</dbReference>
<evidence type="ECO:0000256" key="1">
    <source>
        <dbReference type="SAM" id="Phobius"/>
    </source>
</evidence>
<feature type="transmembrane region" description="Helical" evidence="1">
    <location>
        <begin position="20"/>
        <end position="38"/>
    </location>
</feature>
<organism evidence="2">
    <name type="scientific">Leptospira borgpetersenii serovar Ballum</name>
    <dbReference type="NCBI Taxonomy" id="280505"/>
    <lineage>
        <taxon>Bacteria</taxon>
        <taxon>Pseudomonadati</taxon>
        <taxon>Spirochaetota</taxon>
        <taxon>Spirochaetia</taxon>
        <taxon>Leptospirales</taxon>
        <taxon>Leptospiraceae</taxon>
        <taxon>Leptospira</taxon>
    </lineage>
</organism>
<keyword evidence="1" id="KW-0812">Transmembrane</keyword>